<organism evidence="12 13">
    <name type="scientific">Hypsibius exemplaris</name>
    <name type="common">Freshwater tardigrade</name>
    <dbReference type="NCBI Taxonomy" id="2072580"/>
    <lineage>
        <taxon>Eukaryota</taxon>
        <taxon>Metazoa</taxon>
        <taxon>Ecdysozoa</taxon>
        <taxon>Tardigrada</taxon>
        <taxon>Eutardigrada</taxon>
        <taxon>Parachela</taxon>
        <taxon>Hypsibioidea</taxon>
        <taxon>Hypsibiidae</taxon>
        <taxon>Hypsibius</taxon>
    </lineage>
</organism>
<evidence type="ECO:0000256" key="7">
    <source>
        <dbReference type="ARBA" id="ARBA00023170"/>
    </source>
</evidence>
<protein>
    <recommendedName>
        <fullName evidence="11">G-protein coupled receptors family 1 profile domain-containing protein</fullName>
    </recommendedName>
</protein>
<evidence type="ECO:0000256" key="3">
    <source>
        <dbReference type="ARBA" id="ARBA00022692"/>
    </source>
</evidence>
<dbReference type="CDD" id="cd00637">
    <property type="entry name" value="7tm_classA_rhodopsin-like"/>
    <property type="match status" value="1"/>
</dbReference>
<dbReference type="Proteomes" id="UP000192578">
    <property type="component" value="Unassembled WGS sequence"/>
</dbReference>
<dbReference type="AlphaFoldDB" id="A0A1W0W9Z3"/>
<dbReference type="Gene3D" id="1.20.1070.10">
    <property type="entry name" value="Rhodopsin 7-helix transmembrane proteins"/>
    <property type="match status" value="1"/>
</dbReference>
<feature type="transmembrane region" description="Helical" evidence="10">
    <location>
        <begin position="73"/>
        <end position="94"/>
    </location>
</feature>
<evidence type="ECO:0000256" key="5">
    <source>
        <dbReference type="ARBA" id="ARBA00023040"/>
    </source>
</evidence>
<feature type="compositionally biased region" description="Polar residues" evidence="9">
    <location>
        <begin position="254"/>
        <end position="268"/>
    </location>
</feature>
<accession>A0A1W0W9Z3</accession>
<evidence type="ECO:0000256" key="6">
    <source>
        <dbReference type="ARBA" id="ARBA00023136"/>
    </source>
</evidence>
<keyword evidence="3 10" id="KW-0812">Transmembrane</keyword>
<reference evidence="13" key="1">
    <citation type="submission" date="2017-01" db="EMBL/GenBank/DDBJ databases">
        <title>Comparative genomics of anhydrobiosis in the tardigrade Hypsibius dujardini.</title>
        <authorList>
            <person name="Yoshida Y."/>
            <person name="Koutsovoulos G."/>
            <person name="Laetsch D."/>
            <person name="Stevens L."/>
            <person name="Kumar S."/>
            <person name="Horikawa D."/>
            <person name="Ishino K."/>
            <person name="Komine S."/>
            <person name="Tomita M."/>
            <person name="Blaxter M."/>
            <person name="Arakawa K."/>
        </authorList>
    </citation>
    <scope>NUCLEOTIDE SEQUENCE [LARGE SCALE GENOMIC DNA]</scope>
    <source>
        <strain evidence="13">Z151</strain>
    </source>
</reference>
<keyword evidence="8" id="KW-0807">Transducer</keyword>
<feature type="transmembrane region" description="Helical" evidence="10">
    <location>
        <begin position="157"/>
        <end position="179"/>
    </location>
</feature>
<dbReference type="InterPro" id="IPR017452">
    <property type="entry name" value="GPCR_Rhodpsn_7TM"/>
</dbReference>
<dbReference type="GO" id="GO:0004930">
    <property type="term" value="F:G protein-coupled receptor activity"/>
    <property type="evidence" value="ECO:0007669"/>
    <property type="project" value="UniProtKB-KW"/>
</dbReference>
<comment type="caution">
    <text evidence="12">The sequence shown here is derived from an EMBL/GenBank/DDBJ whole genome shotgun (WGS) entry which is preliminary data.</text>
</comment>
<keyword evidence="4 10" id="KW-1133">Transmembrane helix</keyword>
<evidence type="ECO:0000256" key="1">
    <source>
        <dbReference type="ARBA" id="ARBA00004651"/>
    </source>
</evidence>
<feature type="transmembrane region" description="Helical" evidence="10">
    <location>
        <begin position="213"/>
        <end position="232"/>
    </location>
</feature>
<name>A0A1W0W9Z3_HYPEX</name>
<evidence type="ECO:0000256" key="2">
    <source>
        <dbReference type="ARBA" id="ARBA00022475"/>
    </source>
</evidence>
<dbReference type="PROSITE" id="PS50262">
    <property type="entry name" value="G_PROTEIN_RECEP_F1_2"/>
    <property type="match status" value="1"/>
</dbReference>
<gene>
    <name evidence="12" type="ORF">BV898_13671</name>
</gene>
<feature type="transmembrane region" description="Helical" evidence="10">
    <location>
        <begin position="317"/>
        <end position="337"/>
    </location>
</feature>
<proteinExistence type="predicted"/>
<dbReference type="EMBL" id="MTYJ01000155">
    <property type="protein sequence ID" value="OQV12021.1"/>
    <property type="molecule type" value="Genomic_DNA"/>
</dbReference>
<dbReference type="OrthoDB" id="9444602at2759"/>
<comment type="subcellular location">
    <subcellularLocation>
        <location evidence="1">Cell membrane</location>
        <topology evidence="1">Multi-pass membrane protein</topology>
    </subcellularLocation>
</comment>
<dbReference type="PANTHER" id="PTHR24249">
    <property type="entry name" value="HISTAMINE RECEPTOR-RELATED G-PROTEIN COUPLED RECEPTOR"/>
    <property type="match status" value="1"/>
</dbReference>
<feature type="region of interest" description="Disordered" evidence="9">
    <location>
        <begin position="243"/>
        <end position="269"/>
    </location>
</feature>
<keyword evidence="7" id="KW-0675">Receptor</keyword>
<feature type="transmembrane region" description="Helical" evidence="10">
    <location>
        <begin position="42"/>
        <end position="66"/>
    </location>
</feature>
<evidence type="ECO:0000256" key="4">
    <source>
        <dbReference type="ARBA" id="ARBA00022989"/>
    </source>
</evidence>
<dbReference type="GO" id="GO:0005886">
    <property type="term" value="C:plasma membrane"/>
    <property type="evidence" value="ECO:0007669"/>
    <property type="project" value="UniProtKB-SubCell"/>
</dbReference>
<evidence type="ECO:0000256" key="8">
    <source>
        <dbReference type="ARBA" id="ARBA00023224"/>
    </source>
</evidence>
<dbReference type="SUPFAM" id="SSF81321">
    <property type="entry name" value="Family A G protein-coupled receptor-like"/>
    <property type="match status" value="1"/>
</dbReference>
<evidence type="ECO:0000313" key="12">
    <source>
        <dbReference type="EMBL" id="OQV12021.1"/>
    </source>
</evidence>
<dbReference type="PROSITE" id="PS51257">
    <property type="entry name" value="PROKAR_LIPOPROTEIN"/>
    <property type="match status" value="1"/>
</dbReference>
<evidence type="ECO:0000313" key="13">
    <source>
        <dbReference type="Proteomes" id="UP000192578"/>
    </source>
</evidence>
<feature type="domain" description="G-protein coupled receptors family 1 profile" evidence="11">
    <location>
        <begin position="55"/>
        <end position="334"/>
    </location>
</feature>
<evidence type="ECO:0000256" key="10">
    <source>
        <dbReference type="SAM" id="Phobius"/>
    </source>
</evidence>
<dbReference type="PANTHER" id="PTHR24249:SF372">
    <property type="entry name" value="G-PROTEIN COUPLED RECEPTORS FAMILY 1 PROFILE DOMAIN-CONTAINING PROTEIN"/>
    <property type="match status" value="1"/>
</dbReference>
<keyword evidence="6 10" id="KW-0472">Membrane</keyword>
<dbReference type="InterPro" id="IPR050569">
    <property type="entry name" value="TAAR"/>
</dbReference>
<sequence length="349" mass="38656">MQSSTKYLSNYSGGNISMLTLSCNSSNGTVQLQWNQASVNGWFAFTIAVCVFGTVSLLLLLTVALTKRLHHGAGFLIIHLSCLQLFLCAISYPFSTTDIYLALIPDQAVRFAIHCPSFLFIFKVTLHTEMWSSVLLAVNRCVAVALPHHYRMMTTKVALASMIGVAWVIALAVNIPLLFGVGLDLKRDHPVEYCLAMPNDSVYGRVYLVMERYLPLGVKGVMHFALFLHIHVKRIKGRKSVKPLVPSTGKVPSRNLQKPRTTTASKSAHAQRGGRNIVLAEILGVSFIWKCVCFLPGPISQEVYPALYSSSQILQFWMLRTFALCGYAANPIFFFALSSDYQTAVAQLL</sequence>
<keyword evidence="13" id="KW-1185">Reference proteome</keyword>
<keyword evidence="5" id="KW-0297">G-protein coupled receptor</keyword>
<feature type="transmembrane region" description="Helical" evidence="10">
    <location>
        <begin position="277"/>
        <end position="297"/>
    </location>
</feature>
<keyword evidence="2" id="KW-1003">Cell membrane</keyword>
<evidence type="ECO:0000256" key="9">
    <source>
        <dbReference type="SAM" id="MobiDB-lite"/>
    </source>
</evidence>
<evidence type="ECO:0000259" key="11">
    <source>
        <dbReference type="PROSITE" id="PS50262"/>
    </source>
</evidence>
<dbReference type="Pfam" id="PF00001">
    <property type="entry name" value="7tm_1"/>
    <property type="match status" value="1"/>
</dbReference>
<dbReference type="InterPro" id="IPR000276">
    <property type="entry name" value="GPCR_Rhodpsn"/>
</dbReference>